<dbReference type="AlphaFoldDB" id="A0A7X6MYM3"/>
<accession>A0A7X6MYM3</accession>
<comment type="caution">
    <text evidence="2">The sequence shown here is derived from an EMBL/GenBank/DDBJ whole genome shotgun (WGS) entry which is preliminary data.</text>
</comment>
<dbReference type="EMBL" id="JAAXPR010000016">
    <property type="protein sequence ID" value="NKZ20847.1"/>
    <property type="molecule type" value="Genomic_DNA"/>
</dbReference>
<feature type="transmembrane region" description="Helical" evidence="1">
    <location>
        <begin position="15"/>
        <end position="48"/>
    </location>
</feature>
<keyword evidence="1" id="KW-0812">Transmembrane</keyword>
<gene>
    <name evidence="2" type="ORF">HF992_08405</name>
</gene>
<keyword evidence="1" id="KW-1133">Transmembrane helix</keyword>
<keyword evidence="3" id="KW-1185">Reference proteome</keyword>
<reference evidence="2 3" key="1">
    <citation type="submission" date="2020-04" db="EMBL/GenBank/DDBJ databases">
        <title>MicrobeNet Type strains.</title>
        <authorList>
            <person name="Nicholson A.C."/>
        </authorList>
    </citation>
    <scope>NUCLEOTIDE SEQUENCE [LARGE SCALE GENOMIC DNA]</scope>
    <source>
        <strain evidence="2 3">CCUG 69612</strain>
    </source>
</reference>
<evidence type="ECO:0000313" key="3">
    <source>
        <dbReference type="Proteomes" id="UP000522720"/>
    </source>
</evidence>
<evidence type="ECO:0000313" key="2">
    <source>
        <dbReference type="EMBL" id="NKZ20847.1"/>
    </source>
</evidence>
<proteinExistence type="predicted"/>
<dbReference type="InterPro" id="IPR007563">
    <property type="entry name" value="DUF554"/>
</dbReference>
<dbReference type="Proteomes" id="UP000522720">
    <property type="component" value="Unassembled WGS sequence"/>
</dbReference>
<name>A0A7X6MYM3_9STRE</name>
<dbReference type="Pfam" id="PF04474">
    <property type="entry name" value="DUF554"/>
    <property type="match status" value="1"/>
</dbReference>
<organism evidence="2 3">
    <name type="scientific">Streptococcus ovuberis</name>
    <dbReference type="NCBI Taxonomy" id="1936207"/>
    <lineage>
        <taxon>Bacteria</taxon>
        <taxon>Bacillati</taxon>
        <taxon>Bacillota</taxon>
        <taxon>Bacilli</taxon>
        <taxon>Lactobacillales</taxon>
        <taxon>Streptococcaceae</taxon>
        <taxon>Streptococcus</taxon>
    </lineage>
</organism>
<sequence length="49" mass="5392">MESELPKDEPRIGNILIFCVGLNLIFGRLIGVANMLPSLILAMLGTLFF</sequence>
<protein>
    <submittedName>
        <fullName evidence="2">DUF554 domain-containing protein</fullName>
    </submittedName>
</protein>
<evidence type="ECO:0000256" key="1">
    <source>
        <dbReference type="SAM" id="Phobius"/>
    </source>
</evidence>
<keyword evidence="1" id="KW-0472">Membrane</keyword>